<evidence type="ECO:0000313" key="2">
    <source>
        <dbReference type="EMBL" id="CAF4102784.1"/>
    </source>
</evidence>
<protein>
    <submittedName>
        <fullName evidence="1">Uncharacterized protein</fullName>
    </submittedName>
</protein>
<reference evidence="1" key="1">
    <citation type="submission" date="2021-02" db="EMBL/GenBank/DDBJ databases">
        <authorList>
            <person name="Nowell W R."/>
        </authorList>
    </citation>
    <scope>NUCLEOTIDE SEQUENCE</scope>
</reference>
<name>A0A8S2F181_9BILA</name>
<evidence type="ECO:0000313" key="3">
    <source>
        <dbReference type="Proteomes" id="UP000677228"/>
    </source>
</evidence>
<dbReference type="Proteomes" id="UP000682733">
    <property type="component" value="Unassembled WGS sequence"/>
</dbReference>
<gene>
    <name evidence="1" type="ORF">OVA965_LOCUS28367</name>
    <name evidence="2" type="ORF">TMI583_LOCUS29117</name>
</gene>
<feature type="non-terminal residue" evidence="1">
    <location>
        <position position="1"/>
    </location>
</feature>
<organism evidence="1 3">
    <name type="scientific">Didymodactylos carnosus</name>
    <dbReference type="NCBI Taxonomy" id="1234261"/>
    <lineage>
        <taxon>Eukaryota</taxon>
        <taxon>Metazoa</taxon>
        <taxon>Spiralia</taxon>
        <taxon>Gnathifera</taxon>
        <taxon>Rotifera</taxon>
        <taxon>Eurotatoria</taxon>
        <taxon>Bdelloidea</taxon>
        <taxon>Philodinida</taxon>
        <taxon>Philodinidae</taxon>
        <taxon>Didymodactylos</taxon>
    </lineage>
</organism>
<dbReference type="EMBL" id="CAJOBA010040889">
    <property type="protein sequence ID" value="CAF4102784.1"/>
    <property type="molecule type" value="Genomic_DNA"/>
</dbReference>
<evidence type="ECO:0000313" key="1">
    <source>
        <dbReference type="EMBL" id="CAF1297409.1"/>
    </source>
</evidence>
<sequence length="176" mass="20531">QTLLTYYRGQLMSSTEIDQFKQHIQSLISINTFFSTTSLLDIALMFAGGSSLEGITTNKPVIFSIEINSFTGNTRPYANVNFYQHPIYALVGLNGLFKVNEQREQIKSILEGFDVQFFDNTDDLDAHTKLIRAIQSFVIFIDNRLYIPERYQQFRTYRVDFRSIFKDDFNIFCRTK</sequence>
<comment type="caution">
    <text evidence="1">The sequence shown here is derived from an EMBL/GenBank/DDBJ whole genome shotgun (WGS) entry which is preliminary data.</text>
</comment>
<accession>A0A8S2F181</accession>
<dbReference type="Proteomes" id="UP000677228">
    <property type="component" value="Unassembled WGS sequence"/>
</dbReference>
<proteinExistence type="predicted"/>
<dbReference type="AlphaFoldDB" id="A0A8S2F181"/>
<dbReference type="EMBL" id="CAJNOK010019316">
    <property type="protein sequence ID" value="CAF1297409.1"/>
    <property type="molecule type" value="Genomic_DNA"/>
</dbReference>